<keyword evidence="2" id="KW-1185">Reference proteome</keyword>
<dbReference type="WBParaSite" id="nRc.2.0.1.t22004-RA">
    <property type="protein sequence ID" value="nRc.2.0.1.t22004-RA"/>
    <property type="gene ID" value="nRc.2.0.1.g22004"/>
</dbReference>
<dbReference type="InterPro" id="IPR032675">
    <property type="entry name" value="LRR_dom_sf"/>
</dbReference>
<dbReference type="SUPFAM" id="SSF52047">
    <property type="entry name" value="RNI-like"/>
    <property type="match status" value="1"/>
</dbReference>
<dbReference type="AlphaFoldDB" id="A0A915J8F6"/>
<proteinExistence type="predicted"/>
<evidence type="ECO:0000313" key="3">
    <source>
        <dbReference type="WBParaSite" id="nRc.2.0.1.t22004-RA"/>
    </source>
</evidence>
<sequence>MNDLPSEILSQIFQYFPVSFWMKSLRRVNQKWFRVIENMTSTSIEQLSINLADRPFTMCIQFADFSRRSPETIKAQIHAVSNLKIENSVSDKVSLRILKRFMLKEAADNHTRSTCGYKMCETIIPKNETLAHIFASSNDDVLMLEHLYWKFVLPFEAQFIEDILDTISLKAFHTLKSFEIYGLVHGLLNHDRLKFILERLSQCPNLRKLGFELKFNICHSLEDEDIELSDDEHANELIYDFDQNFIFSKLLVSCFVRSASFPHLENLIVKNFALYDPSLNFSENLAFNLKSLKLVGCAYDNSLNEILLSFCCKVPNLENLHISYANLKARAFSNMLCAYMPNLRFLRLKRFYCLDVCDFLCCMHDLLHFCSENRRRRKDGKMSTQVLEICVENFYHAIDSTAENNYQATAFCGVMKMKCSDRNCDIYKFDRYTCTFID</sequence>
<evidence type="ECO:0000259" key="1">
    <source>
        <dbReference type="PROSITE" id="PS50181"/>
    </source>
</evidence>
<organism evidence="2 3">
    <name type="scientific">Romanomermis culicivorax</name>
    <name type="common">Nematode worm</name>
    <dbReference type="NCBI Taxonomy" id="13658"/>
    <lineage>
        <taxon>Eukaryota</taxon>
        <taxon>Metazoa</taxon>
        <taxon>Ecdysozoa</taxon>
        <taxon>Nematoda</taxon>
        <taxon>Enoplea</taxon>
        <taxon>Dorylaimia</taxon>
        <taxon>Mermithida</taxon>
        <taxon>Mermithoidea</taxon>
        <taxon>Mermithidae</taxon>
        <taxon>Romanomermis</taxon>
    </lineage>
</organism>
<feature type="domain" description="F-box" evidence="1">
    <location>
        <begin position="1"/>
        <end position="47"/>
    </location>
</feature>
<name>A0A915J8F6_ROMCU</name>
<protein>
    <submittedName>
        <fullName evidence="3">F-box domain-containing protein</fullName>
    </submittedName>
</protein>
<dbReference type="Gene3D" id="3.80.10.10">
    <property type="entry name" value="Ribonuclease Inhibitor"/>
    <property type="match status" value="1"/>
</dbReference>
<accession>A0A915J8F6</accession>
<evidence type="ECO:0000313" key="2">
    <source>
        <dbReference type="Proteomes" id="UP000887565"/>
    </source>
</evidence>
<dbReference type="SUPFAM" id="SSF81383">
    <property type="entry name" value="F-box domain"/>
    <property type="match status" value="1"/>
</dbReference>
<dbReference type="Proteomes" id="UP000887565">
    <property type="component" value="Unplaced"/>
</dbReference>
<reference evidence="3" key="1">
    <citation type="submission" date="2022-11" db="UniProtKB">
        <authorList>
            <consortium name="WormBaseParasite"/>
        </authorList>
    </citation>
    <scope>IDENTIFICATION</scope>
</reference>
<dbReference type="PROSITE" id="PS50181">
    <property type="entry name" value="FBOX"/>
    <property type="match status" value="1"/>
</dbReference>
<dbReference type="InterPro" id="IPR036047">
    <property type="entry name" value="F-box-like_dom_sf"/>
</dbReference>
<dbReference type="InterPro" id="IPR001810">
    <property type="entry name" value="F-box_dom"/>
</dbReference>